<evidence type="ECO:0000313" key="1">
    <source>
        <dbReference type="EMBL" id="NNG65704.1"/>
    </source>
</evidence>
<dbReference type="RefSeq" id="WP_170269873.1">
    <property type="nucleotide sequence ID" value="NZ_JABEQB010000001.1"/>
</dbReference>
<name>A0A7Y2L4S2_9THEO</name>
<reference evidence="1 2" key="1">
    <citation type="submission" date="2020-04" db="EMBL/GenBank/DDBJ databases">
        <title>Draft genome sequence of Caldanaerobacter sunterraneus. strain 1523vc isolated from Griffin hot spring, Kamchatka, Russia.</title>
        <authorList>
            <person name="Toshchakov S.V."/>
            <person name="Podosokorskaya O.A."/>
            <person name="Kublanov I.V."/>
            <person name="Korzhenkov A."/>
            <person name="Patrushev M.V."/>
        </authorList>
    </citation>
    <scope>NUCLEOTIDE SEQUENCE [LARGE SCALE GENOMIC DNA]</scope>
    <source>
        <strain evidence="1 2">1523vc</strain>
    </source>
</reference>
<comment type="caution">
    <text evidence="1">The sequence shown here is derived from an EMBL/GenBank/DDBJ whole genome shotgun (WGS) entry which is preliminary data.</text>
</comment>
<dbReference type="AlphaFoldDB" id="A0A7Y2L4S2"/>
<dbReference type="Proteomes" id="UP000529861">
    <property type="component" value="Unassembled WGS sequence"/>
</dbReference>
<evidence type="ECO:0008006" key="3">
    <source>
        <dbReference type="Google" id="ProtNLM"/>
    </source>
</evidence>
<sequence length="91" mass="11041">MSNSYMVKKLNEVIKSLNERELSEVIDFAEYLKEKKKKELLKRFDEWEKTLDLEETDIDEEKMLEQLHEDEKDYVTLEETKRILGIEDNEV</sequence>
<dbReference type="EMBL" id="JABEQB010000001">
    <property type="protein sequence ID" value="NNG65704.1"/>
    <property type="molecule type" value="Genomic_DNA"/>
</dbReference>
<organism evidence="1 2">
    <name type="scientific">Caldanaerobacter subterraneus</name>
    <dbReference type="NCBI Taxonomy" id="911092"/>
    <lineage>
        <taxon>Bacteria</taxon>
        <taxon>Bacillati</taxon>
        <taxon>Bacillota</taxon>
        <taxon>Clostridia</taxon>
        <taxon>Thermoanaerobacterales</taxon>
        <taxon>Thermoanaerobacteraceae</taxon>
        <taxon>Caldanaerobacter</taxon>
    </lineage>
</organism>
<protein>
    <recommendedName>
        <fullName evidence="3">DUF2281 domain-containing protein</fullName>
    </recommendedName>
</protein>
<proteinExistence type="predicted"/>
<evidence type="ECO:0000313" key="2">
    <source>
        <dbReference type="Proteomes" id="UP000529861"/>
    </source>
</evidence>
<gene>
    <name evidence="1" type="ORF">HKI81_00320</name>
</gene>
<accession>A0A7Y2L4S2</accession>